<dbReference type="Gene3D" id="2.115.10.20">
    <property type="entry name" value="Glycosyl hydrolase domain, family 43"/>
    <property type="match status" value="1"/>
</dbReference>
<dbReference type="PIRSF" id="PIRSF016202">
    <property type="entry name" value="PH1107"/>
    <property type="match status" value="1"/>
</dbReference>
<keyword evidence="5" id="KW-1185">Reference proteome</keyword>
<dbReference type="Proteomes" id="UP000724686">
    <property type="component" value="Unassembled WGS sequence"/>
</dbReference>
<sequence>MKLEYPELFRRHKTNPILTAADWPYPVHSVFNPGATLLKDGTTLLLCRVEDRTGKSHLCAARSVNGVDGWKIDAHPTMPSEPDRFPEELWGIEDPRITYIPEMGKYAVVYTAYSKEGPGVALAFTEDFLEYERYGMIMHPQDKDATLLPHKIGDHWALIHRPAGQNGSHIWISYSSDLRHWGEHKMMMEATLGGWWDANKIGLSPPPIETNEGWLMIYHGVRQNASGALYRIGLALFDLNTPELCLKRGQEWIFGPEEPYELIGDVNNVVFPCGITLLPDGDTIHLYYGAADKTIALAKGSLSELLRWLQKQ</sequence>
<evidence type="ECO:0000313" key="4">
    <source>
        <dbReference type="EMBL" id="MBM9579729.1"/>
    </source>
</evidence>
<dbReference type="PANTHER" id="PTHR34106:SF5">
    <property type="entry name" value="GLYCOSIDASE"/>
    <property type="match status" value="1"/>
</dbReference>
<dbReference type="PANTHER" id="PTHR34106">
    <property type="entry name" value="GLYCOSIDASE"/>
    <property type="match status" value="1"/>
</dbReference>
<accession>A0ABS2UHQ8</accession>
<organism evidence="4 5">
    <name type="scientific">Leptospira ainlahdjerensis</name>
    <dbReference type="NCBI Taxonomy" id="2810033"/>
    <lineage>
        <taxon>Bacteria</taxon>
        <taxon>Pseudomonadati</taxon>
        <taxon>Spirochaetota</taxon>
        <taxon>Spirochaetia</taxon>
        <taxon>Leptospirales</taxon>
        <taxon>Leptospiraceae</taxon>
        <taxon>Leptospira</taxon>
    </lineage>
</organism>
<keyword evidence="4" id="KW-0378">Hydrolase</keyword>
<keyword evidence="4" id="KW-0326">Glycosidase</keyword>
<comment type="caution">
    <text evidence="4">The sequence shown here is derived from an EMBL/GenBank/DDBJ whole genome shotgun (WGS) entry which is preliminary data.</text>
</comment>
<gene>
    <name evidence="4" type="ORF">JWG45_21500</name>
</gene>
<reference evidence="4 5" key="1">
    <citation type="submission" date="2021-02" db="EMBL/GenBank/DDBJ databases">
        <title>Leptospira ainlahdjerensis sp. nov., Leptospira ainazelensis sp. nov., Leptospira abararensis sp. nov. and Leptospira chreensis sp. nov., four new species isolated from water sources in Algeria.</title>
        <authorList>
            <person name="Amara Korba A."/>
            <person name="Kainiu M."/>
            <person name="Vincent A.T."/>
            <person name="Mariet J.-F."/>
            <person name="Veyrier F.J."/>
            <person name="Goarant C."/>
            <person name="Picardeau M."/>
        </authorList>
    </citation>
    <scope>NUCLEOTIDE SEQUENCE [LARGE SCALE GENOMIC DNA]</scope>
    <source>
        <strain evidence="4 5">201903070</strain>
    </source>
</reference>
<dbReference type="GO" id="GO:0016798">
    <property type="term" value="F:hydrolase activity, acting on glycosyl bonds"/>
    <property type="evidence" value="ECO:0007669"/>
    <property type="project" value="UniProtKB-KW"/>
</dbReference>
<dbReference type="InterPro" id="IPR023296">
    <property type="entry name" value="Glyco_hydro_beta-prop_sf"/>
</dbReference>
<evidence type="ECO:0000256" key="3">
    <source>
        <dbReference type="ARBA" id="ARBA00024356"/>
    </source>
</evidence>
<name>A0ABS2UHQ8_9LEPT</name>
<proteinExistence type="inferred from homology"/>
<dbReference type="SUPFAM" id="SSF75005">
    <property type="entry name" value="Arabinanase/levansucrase/invertase"/>
    <property type="match status" value="1"/>
</dbReference>
<evidence type="ECO:0000313" key="5">
    <source>
        <dbReference type="Proteomes" id="UP000724686"/>
    </source>
</evidence>
<evidence type="ECO:0000256" key="1">
    <source>
        <dbReference type="ARBA" id="ARBA00022676"/>
    </source>
</evidence>
<dbReference type="Pfam" id="PF04041">
    <property type="entry name" value="Glyco_hydro_130"/>
    <property type="match status" value="1"/>
</dbReference>
<keyword evidence="1" id="KW-0328">Glycosyltransferase</keyword>
<dbReference type="InterPro" id="IPR007184">
    <property type="entry name" value="Mannoside_phosphorylase"/>
</dbReference>
<protein>
    <submittedName>
        <fullName evidence="4">Glycosidase</fullName>
    </submittedName>
</protein>
<keyword evidence="2" id="KW-0808">Transferase</keyword>
<dbReference type="EMBL" id="JAFFPU010000082">
    <property type="protein sequence ID" value="MBM9579729.1"/>
    <property type="molecule type" value="Genomic_DNA"/>
</dbReference>
<dbReference type="RefSeq" id="WP_205281658.1">
    <property type="nucleotide sequence ID" value="NZ_JAFFPU010000082.1"/>
</dbReference>
<dbReference type="CDD" id="cd18615">
    <property type="entry name" value="GH130"/>
    <property type="match status" value="1"/>
</dbReference>
<comment type="similarity">
    <text evidence="3">Belongs to the glycosyl hydrolase 130 family.</text>
</comment>
<evidence type="ECO:0000256" key="2">
    <source>
        <dbReference type="ARBA" id="ARBA00022679"/>
    </source>
</evidence>